<protein>
    <submittedName>
        <fullName evidence="1">Uncharacterized protein</fullName>
    </submittedName>
</protein>
<dbReference type="EMBL" id="KE747820">
    <property type="protein sequence ID" value="RMZ69682.1"/>
    <property type="molecule type" value="Genomic_DNA"/>
</dbReference>
<evidence type="ECO:0000313" key="1">
    <source>
        <dbReference type="EMBL" id="RMZ69682.1"/>
    </source>
</evidence>
<name>A0A3M7M5D2_9PLEO</name>
<reference evidence="1 2" key="1">
    <citation type="journal article" date="2014" name="PLoS ONE">
        <title>De novo Genome Assembly of the Fungal Plant Pathogen Pyrenophora semeniperda.</title>
        <authorList>
            <person name="Soliai M.M."/>
            <person name="Meyer S.E."/>
            <person name="Udall J.A."/>
            <person name="Elzinga D.E."/>
            <person name="Hermansen R.A."/>
            <person name="Bodily P.M."/>
            <person name="Hart A.A."/>
            <person name="Coleman C.E."/>
        </authorList>
    </citation>
    <scope>NUCLEOTIDE SEQUENCE [LARGE SCALE GENOMIC DNA]</scope>
    <source>
        <strain evidence="1 2">CCB06</strain>
        <tissue evidence="1">Mycelium</tissue>
    </source>
</reference>
<accession>A0A3M7M5D2</accession>
<sequence>MNIFRIYLQDFHVLCSLAI</sequence>
<gene>
    <name evidence="1" type="ORF">GMOD_00010362</name>
</gene>
<keyword evidence="2" id="KW-1185">Reference proteome</keyword>
<evidence type="ECO:0000313" key="2">
    <source>
        <dbReference type="Proteomes" id="UP000265663"/>
    </source>
</evidence>
<dbReference type="Proteomes" id="UP000265663">
    <property type="component" value="Unassembled WGS sequence"/>
</dbReference>
<organism evidence="1 2">
    <name type="scientific">Pyrenophora seminiperda CCB06</name>
    <dbReference type="NCBI Taxonomy" id="1302712"/>
    <lineage>
        <taxon>Eukaryota</taxon>
        <taxon>Fungi</taxon>
        <taxon>Dikarya</taxon>
        <taxon>Ascomycota</taxon>
        <taxon>Pezizomycotina</taxon>
        <taxon>Dothideomycetes</taxon>
        <taxon>Pleosporomycetidae</taxon>
        <taxon>Pleosporales</taxon>
        <taxon>Pleosporineae</taxon>
        <taxon>Pleosporaceae</taxon>
        <taxon>Pyrenophora</taxon>
    </lineage>
</organism>
<proteinExistence type="predicted"/>
<dbReference type="AlphaFoldDB" id="A0A3M7M5D2"/>